<dbReference type="InterPro" id="IPR018225">
    <property type="entry name" value="Transaldolase_AS"/>
</dbReference>
<dbReference type="GO" id="GO:0005737">
    <property type="term" value="C:cytoplasm"/>
    <property type="evidence" value="ECO:0007669"/>
    <property type="project" value="UniProtKB-SubCell"/>
</dbReference>
<evidence type="ECO:0000313" key="4">
    <source>
        <dbReference type="Proteomes" id="UP000509448"/>
    </source>
</evidence>
<keyword evidence="4" id="KW-1185">Reference proteome</keyword>
<dbReference type="InterPro" id="IPR013785">
    <property type="entry name" value="Aldolase_TIM"/>
</dbReference>
<dbReference type="GO" id="GO:0016832">
    <property type="term" value="F:aldehyde-lyase activity"/>
    <property type="evidence" value="ECO:0007669"/>
    <property type="project" value="InterPro"/>
</dbReference>
<dbReference type="SUPFAM" id="SSF51569">
    <property type="entry name" value="Aldolase"/>
    <property type="match status" value="1"/>
</dbReference>
<dbReference type="CDD" id="cd00956">
    <property type="entry name" value="Transaldolase_FSA"/>
    <property type="match status" value="1"/>
</dbReference>
<proteinExistence type="predicted"/>
<protein>
    <submittedName>
        <fullName evidence="3">Transaldolase</fullName>
        <ecNumber evidence="3">2.2.1.2</ecNumber>
    </submittedName>
</protein>
<dbReference type="InterPro" id="IPR033919">
    <property type="entry name" value="TSA/FSA_arc/bac"/>
</dbReference>
<dbReference type="AlphaFoldDB" id="A0A4P2VHV6"/>
<dbReference type="InterPro" id="IPR001585">
    <property type="entry name" value="TAL/FSA"/>
</dbReference>
<comment type="subcellular location">
    <subcellularLocation>
        <location evidence="1">Cytoplasm</location>
    </subcellularLocation>
</comment>
<reference evidence="3 4" key="1">
    <citation type="journal article" date="2019" name="ISME J.">
        <title>Isolation and characterization of a thermophilic sulfur- and iron-reducing thaumarchaeote from a terrestrial acidic hot spring.</title>
        <authorList>
            <person name="Kato S."/>
            <person name="Itoh T."/>
            <person name="Yuki M."/>
            <person name="Nagamori M."/>
            <person name="Ohnishi M."/>
            <person name="Uematsu K."/>
            <person name="Suzuki K."/>
            <person name="Takashina T."/>
            <person name="Ohkuma M."/>
        </authorList>
    </citation>
    <scope>NUCLEOTIDE SEQUENCE [LARGE SCALE GENOMIC DNA]</scope>
    <source>
        <strain evidence="3 4">NAS-02</strain>
    </source>
</reference>
<dbReference type="GeneID" id="55585205"/>
<organism evidence="3 4">
    <name type="scientific">Conexivisphaera calida</name>
    <dbReference type="NCBI Taxonomy" id="1874277"/>
    <lineage>
        <taxon>Archaea</taxon>
        <taxon>Nitrososphaerota</taxon>
        <taxon>Conexivisphaeria</taxon>
        <taxon>Conexivisphaerales</taxon>
        <taxon>Conexivisphaeraceae</taxon>
        <taxon>Conexivisphaera</taxon>
    </lineage>
</organism>
<dbReference type="Gene3D" id="3.20.20.70">
    <property type="entry name" value="Aldolase class I"/>
    <property type="match status" value="1"/>
</dbReference>
<dbReference type="PANTHER" id="PTHR10683">
    <property type="entry name" value="TRANSALDOLASE"/>
    <property type="match status" value="1"/>
</dbReference>
<dbReference type="Pfam" id="PF00923">
    <property type="entry name" value="TAL_FSA"/>
    <property type="match status" value="1"/>
</dbReference>
<dbReference type="GO" id="GO:0004801">
    <property type="term" value="F:transaldolase activity"/>
    <property type="evidence" value="ECO:0007669"/>
    <property type="project" value="UniProtKB-EC"/>
</dbReference>
<dbReference type="RefSeq" id="WP_174448977.1">
    <property type="nucleotide sequence ID" value="NZ_AP018732.1"/>
</dbReference>
<evidence type="ECO:0000313" key="3">
    <source>
        <dbReference type="EMBL" id="BBE42782.1"/>
    </source>
</evidence>
<dbReference type="EMBL" id="AP018732">
    <property type="protein sequence ID" value="BBE42782.1"/>
    <property type="molecule type" value="Genomic_DNA"/>
</dbReference>
<dbReference type="PANTHER" id="PTHR10683:SF40">
    <property type="entry name" value="FRUCTOSE-6-PHOSPHATE ALDOLASE 1-RELATED"/>
    <property type="match status" value="1"/>
</dbReference>
<keyword evidence="2" id="KW-0704">Schiff base</keyword>
<dbReference type="GO" id="GO:0005975">
    <property type="term" value="P:carbohydrate metabolic process"/>
    <property type="evidence" value="ECO:0007669"/>
    <property type="project" value="InterPro"/>
</dbReference>
<dbReference type="OrthoDB" id="6661at2157"/>
<dbReference type="KEGG" id="ccai:NAS2_1395"/>
<accession>A0A4P2VHV6</accession>
<dbReference type="EC" id="2.2.1.2" evidence="3"/>
<evidence type="ECO:0000256" key="1">
    <source>
        <dbReference type="ARBA" id="ARBA00004496"/>
    </source>
</evidence>
<sequence>MRVFLDSGDLDEIREAVSWGIVDGVTTNPTLMREAVSRRNGVDLVGYVEEVLRAAGPGRPVSLEVMGTRAEDMVREGRILYERFNPVAGNVVIKVPVNTRGMEEGDAEGIRAIRELSSSGIPVNATLIMIPAQAALTAAAGARYVSPFLGRVDDYVRTALGMKFSKGDYLNVASLRTWLEGRVREGDRAAMDVNSGILGGIEVVRAARRIFDVQGLRSEIIAASIRNPRQAEEALEAGAHVITVPMEVLRGMLRHPKTEEGVRIFSEDARRANYGEIFGRK</sequence>
<evidence type="ECO:0000256" key="2">
    <source>
        <dbReference type="ARBA" id="ARBA00023270"/>
    </source>
</evidence>
<name>A0A4P2VHV6_9ARCH</name>
<gene>
    <name evidence="3" type="ORF">NAS2_1395</name>
</gene>
<dbReference type="Proteomes" id="UP000509448">
    <property type="component" value="Chromosome"/>
</dbReference>
<dbReference type="PROSITE" id="PS01054">
    <property type="entry name" value="TRANSALDOLASE_1"/>
    <property type="match status" value="1"/>
</dbReference>
<keyword evidence="3" id="KW-0808">Transferase</keyword>